<gene>
    <name evidence="2" type="ORF">TCIL3000_0_15570</name>
</gene>
<feature type="domain" description="DUF7623" evidence="1">
    <location>
        <begin position="507"/>
        <end position="565"/>
    </location>
</feature>
<organism evidence="2 3">
    <name type="scientific">Trypanosoma congolense (strain IL3000)</name>
    <dbReference type="NCBI Taxonomy" id="1068625"/>
    <lineage>
        <taxon>Eukaryota</taxon>
        <taxon>Discoba</taxon>
        <taxon>Euglenozoa</taxon>
        <taxon>Kinetoplastea</taxon>
        <taxon>Metakinetoplastina</taxon>
        <taxon>Trypanosomatida</taxon>
        <taxon>Trypanosomatidae</taxon>
        <taxon>Trypanosoma</taxon>
        <taxon>Nannomonas</taxon>
    </lineage>
</organism>
<evidence type="ECO:0000313" key="3">
    <source>
        <dbReference type="Proteomes" id="UP000000702"/>
    </source>
</evidence>
<dbReference type="AlphaFoldDB" id="F9WH60"/>
<dbReference type="EMBL" id="CAEQ01002379">
    <property type="protein sequence ID" value="CCD16649.1"/>
    <property type="molecule type" value="Genomic_DNA"/>
</dbReference>
<accession>F9WH60</accession>
<dbReference type="InterPro" id="IPR056040">
    <property type="entry name" value="DUF7623"/>
</dbReference>
<reference evidence="2 3" key="2">
    <citation type="journal article" date="2012" name="Proc. Natl. Acad. Sci. U.S.A.">
        <title>Antigenic diversity is generated by distinct evolutionary mechanisms in African trypanosome species.</title>
        <authorList>
            <person name="Jackson A.P."/>
            <person name="Berry A."/>
            <person name="Aslett M."/>
            <person name="Allison H.C."/>
            <person name="Burton P."/>
            <person name="Vavrova-Anderson J."/>
            <person name="Brown R."/>
            <person name="Browne H."/>
            <person name="Corton N."/>
            <person name="Hauser H."/>
            <person name="Gamble J."/>
            <person name="Gilderthorp R."/>
            <person name="Marcello L."/>
            <person name="McQuillan J."/>
            <person name="Otto T.D."/>
            <person name="Quail M.A."/>
            <person name="Sanders M.J."/>
            <person name="van Tonder A."/>
            <person name="Ginger M.L."/>
            <person name="Field M.C."/>
            <person name="Barry J.D."/>
            <person name="Hertz-Fowler C."/>
            <person name="Berriman M."/>
        </authorList>
    </citation>
    <scope>NUCLEOTIDE SEQUENCE [LARGE SCALE GENOMIC DNA]</scope>
    <source>
        <strain evidence="2 3">IL3000</strain>
    </source>
</reference>
<reference evidence="3" key="1">
    <citation type="submission" date="2011-07" db="EMBL/GenBank/DDBJ databases">
        <title>Divergent evolution of antigenic variation in African trypanosomes.</title>
        <authorList>
            <person name="Jackson A.P."/>
            <person name="Berry A."/>
            <person name="Allison H.C."/>
            <person name="Burton P."/>
            <person name="Anderson J."/>
            <person name="Aslett M."/>
            <person name="Brown R."/>
            <person name="Corton N."/>
            <person name="Harris D."/>
            <person name="Hauser H."/>
            <person name="Gamble J."/>
            <person name="Gilderthorp R."/>
            <person name="McQuillan J."/>
            <person name="Quail M.A."/>
            <person name="Sanders M."/>
            <person name="Van Tonder A."/>
            <person name="Ginger M.L."/>
            <person name="Donelson J.E."/>
            <person name="Field M.C."/>
            <person name="Barry J.D."/>
            <person name="Berriman M."/>
            <person name="Hertz-Fowler C."/>
        </authorList>
    </citation>
    <scope>NUCLEOTIDE SEQUENCE [LARGE SCALE GENOMIC DNA]</scope>
    <source>
        <strain evidence="3">IL3000</strain>
    </source>
</reference>
<feature type="domain" description="DUF7623" evidence="1">
    <location>
        <begin position="356"/>
        <end position="408"/>
    </location>
</feature>
<keyword evidence="3" id="KW-1185">Reference proteome</keyword>
<proteinExistence type="predicted"/>
<protein>
    <submittedName>
        <fullName evidence="2">WGS project CAEQ00000000 data, annotated contig 598</fullName>
    </submittedName>
</protein>
<comment type="caution">
    <text evidence="2">The sequence shown here is derived from an EMBL/GenBank/DDBJ whole genome shotgun (WGS) entry which is preliminary data.</text>
</comment>
<dbReference type="Pfam" id="PF24610">
    <property type="entry name" value="DUF7623"/>
    <property type="match status" value="3"/>
</dbReference>
<dbReference type="Proteomes" id="UP000000702">
    <property type="component" value="Unassembled WGS sequence"/>
</dbReference>
<feature type="domain" description="DUF7623" evidence="1">
    <location>
        <begin position="436"/>
        <end position="492"/>
    </location>
</feature>
<feature type="non-terminal residue" evidence="2">
    <location>
        <position position="991"/>
    </location>
</feature>
<name>F9WH60_TRYCI</name>
<evidence type="ECO:0000313" key="2">
    <source>
        <dbReference type="EMBL" id="CCD16649.1"/>
    </source>
</evidence>
<sequence length="991" mass="112710">MTQAYVRAESQVACFLRRLLHKYPASVRDVNPAIQSDDEFSKLESARLGAIASEKCNLDLLNIIENRQFSRSVMLIEDDTYVKLAQDEYLGLESELQKLCSTKPFSSAAGASLCVTRDIAYYNFRLLKARHARRRIAEVPLFPVDDEKLFSLTDEYVAIPTKVVESRVRNDPFSLFLKQNERAVKDSTLAAHTLRLRSTAEVRRQQIAEEEVKMQRVSKRRENAATRKYPMLRTFFESLSRNKIDLNDDKETLRLLSEREALLVPSASLLQSYPHIGRSLDLVRAGNSDLDDKTLLTTLAKEDDDLRQPIEEVLHSVNLKEKQMEERCSQLISAVSAEEACLREEMPFLAFLESAVPLRDLHLLENPTFTELFARYSGLRNGGGPAADAELKQLERAMCSLASRLAEDEAIARRRRLLEAENLHERYPYVPEEPVPGITLVEVGVLRDAAFCALSNELELLRVNPVANAGRAAAVEEALRTRVVELASARLSAAEKVCESNPFLGMRVDGLLVDELRLNENPEFQELVTRRAAVLAAPDADLEAVAGLENELRRCARAAAVEAKAINALRTDEDEAVRARNPFLEYNEVLTVPLRFLDFEDDGRVKLLKHRRLHYLVVGDNNARLLVEQRLSERVRDIARALYEGENELRNEFITRDSSAEFCNVHLSGLAIEEDEAVAKCMKEANLLRSDESILDPIELEKKEDETRKRILEMTQAYVRAESQIACFLRRLLHKYPASVRDVNPAIQSDDEFSKLESARLGAIASEKCNLDLLNIIENRQFSRSVMLIEDDTYVKLAQDEYLGLEGELQKLCSTKPFSSAAGASLCVTRDIAYYNFRLLKARHARRRIAEVPLFPVDDEKLFSLTDEYVAIPTKVVESRVRNDPFSLFLKQNERAVKDSTLAAHTLRLRSTAEVRRQQIAEEEVKMQRVSKRRENAATRKYPMLRTFFESLSRNKIDLNDDKETLRLLSEREALLVPSASLLQSYPHIGR</sequence>
<evidence type="ECO:0000259" key="1">
    <source>
        <dbReference type="Pfam" id="PF24610"/>
    </source>
</evidence>